<evidence type="ECO:0000256" key="7">
    <source>
        <dbReference type="ARBA" id="ARBA00023004"/>
    </source>
</evidence>
<keyword evidence="9" id="KW-0472">Membrane</keyword>
<keyword evidence="8" id="KW-0406">Ion transport</keyword>
<dbReference type="GO" id="GO:0016887">
    <property type="term" value="F:ATP hydrolysis activity"/>
    <property type="evidence" value="ECO:0007669"/>
    <property type="project" value="InterPro"/>
</dbReference>
<protein>
    <submittedName>
        <fullName evidence="11">ABC transporter ATP-binding protein</fullName>
    </submittedName>
</protein>
<comment type="caution">
    <text evidence="11">The sequence shown here is derived from an EMBL/GenBank/DDBJ whole genome shotgun (WGS) entry which is preliminary data.</text>
</comment>
<accession>A0A930UXE5</accession>
<keyword evidence="4" id="KW-0410">Iron transport</keyword>
<evidence type="ECO:0000313" key="11">
    <source>
        <dbReference type="EMBL" id="MBF4161457.1"/>
    </source>
</evidence>
<keyword evidence="3" id="KW-1003">Cell membrane</keyword>
<comment type="subcellular location">
    <subcellularLocation>
        <location evidence="1">Cell membrane</location>
        <topology evidence="1">Peripheral membrane protein</topology>
    </subcellularLocation>
</comment>
<keyword evidence="6 11" id="KW-0067">ATP-binding</keyword>
<evidence type="ECO:0000259" key="10">
    <source>
        <dbReference type="PROSITE" id="PS50893"/>
    </source>
</evidence>
<dbReference type="GO" id="GO:0005886">
    <property type="term" value="C:plasma membrane"/>
    <property type="evidence" value="ECO:0007669"/>
    <property type="project" value="UniProtKB-SubCell"/>
</dbReference>
<dbReference type="GO" id="GO:0005524">
    <property type="term" value="F:ATP binding"/>
    <property type="evidence" value="ECO:0007669"/>
    <property type="project" value="UniProtKB-KW"/>
</dbReference>
<proteinExistence type="predicted"/>
<dbReference type="FunFam" id="3.40.50.300:FF:000134">
    <property type="entry name" value="Iron-enterobactin ABC transporter ATP-binding protein"/>
    <property type="match status" value="1"/>
</dbReference>
<dbReference type="Pfam" id="PF00005">
    <property type="entry name" value="ABC_tran"/>
    <property type="match status" value="1"/>
</dbReference>
<keyword evidence="12" id="KW-1185">Reference proteome</keyword>
<evidence type="ECO:0000256" key="1">
    <source>
        <dbReference type="ARBA" id="ARBA00004202"/>
    </source>
</evidence>
<evidence type="ECO:0000256" key="3">
    <source>
        <dbReference type="ARBA" id="ARBA00022475"/>
    </source>
</evidence>
<dbReference type="PROSITE" id="PS00211">
    <property type="entry name" value="ABC_TRANSPORTER_1"/>
    <property type="match status" value="1"/>
</dbReference>
<dbReference type="AlphaFoldDB" id="A0A930UXE5"/>
<keyword evidence="7" id="KW-0408">Iron</keyword>
<name>A0A930UXE5_9ACTN</name>
<dbReference type="PANTHER" id="PTHR42771">
    <property type="entry name" value="IRON(3+)-HYDROXAMATE IMPORT ATP-BINDING PROTEIN FHUC"/>
    <property type="match status" value="1"/>
</dbReference>
<evidence type="ECO:0000313" key="12">
    <source>
        <dbReference type="Proteomes" id="UP000656804"/>
    </source>
</evidence>
<evidence type="ECO:0000256" key="9">
    <source>
        <dbReference type="ARBA" id="ARBA00023136"/>
    </source>
</evidence>
<evidence type="ECO:0000256" key="5">
    <source>
        <dbReference type="ARBA" id="ARBA00022741"/>
    </source>
</evidence>
<organism evidence="11 12">
    <name type="scientific">Nocardioides acrostichi</name>
    <dbReference type="NCBI Taxonomy" id="2784339"/>
    <lineage>
        <taxon>Bacteria</taxon>
        <taxon>Bacillati</taxon>
        <taxon>Actinomycetota</taxon>
        <taxon>Actinomycetes</taxon>
        <taxon>Propionibacteriales</taxon>
        <taxon>Nocardioidaceae</taxon>
        <taxon>Nocardioides</taxon>
    </lineage>
</organism>
<feature type="domain" description="ABC transporter" evidence="10">
    <location>
        <begin position="11"/>
        <end position="247"/>
    </location>
</feature>
<dbReference type="RefSeq" id="WP_194502666.1">
    <property type="nucleotide sequence ID" value="NZ_JADIVZ010000002.1"/>
</dbReference>
<reference evidence="11" key="1">
    <citation type="submission" date="2020-11" db="EMBL/GenBank/DDBJ databases">
        <title>Nocardioides sp. CBS4Y-1, whole genome shotgun sequence.</title>
        <authorList>
            <person name="Tuo L."/>
        </authorList>
    </citation>
    <scope>NUCLEOTIDE SEQUENCE</scope>
    <source>
        <strain evidence="11">CBS4Y-1</strain>
    </source>
</reference>
<sequence>MTTNPTQGTRLRAESVTVGYGEEPIVRNLTLAIPDGRVTTIVGPNGCGKSTLLRTMARLLTPTSGSVLLDGGPMHDLATKEVARRLALLPQSPVAPDGLLVRDLVARGRHPHQRWFSQWSRHDEEVVTAALTMTDTAHLGERPLEKLSGGQRQRAWIAMTLAQDTDLVLLDEPTTYLDLAHQIEVLDLVTRLNRERQRTIVMVLHDLNLAARYSDLIVAMKDGTIAATGAPAEVFTPRLLDDTFGLSADVVPDPRTGLPLVIPISHRSSGLPDARSHVSHS</sequence>
<dbReference type="PANTHER" id="PTHR42771:SF2">
    <property type="entry name" value="IRON(3+)-HYDROXAMATE IMPORT ATP-BINDING PROTEIN FHUC"/>
    <property type="match status" value="1"/>
</dbReference>
<keyword evidence="2" id="KW-0813">Transport</keyword>
<keyword evidence="5" id="KW-0547">Nucleotide-binding</keyword>
<dbReference type="SUPFAM" id="SSF52540">
    <property type="entry name" value="P-loop containing nucleoside triphosphate hydrolases"/>
    <property type="match status" value="1"/>
</dbReference>
<dbReference type="InterPro" id="IPR051535">
    <property type="entry name" value="Siderophore_ABC-ATPase"/>
</dbReference>
<gene>
    <name evidence="11" type="ORF">ISG29_07110</name>
</gene>
<dbReference type="InterPro" id="IPR027417">
    <property type="entry name" value="P-loop_NTPase"/>
</dbReference>
<dbReference type="InterPro" id="IPR003593">
    <property type="entry name" value="AAA+_ATPase"/>
</dbReference>
<dbReference type="CDD" id="cd03214">
    <property type="entry name" value="ABC_Iron-Siderophores_B12_Hemin"/>
    <property type="match status" value="1"/>
</dbReference>
<evidence type="ECO:0000256" key="8">
    <source>
        <dbReference type="ARBA" id="ARBA00023065"/>
    </source>
</evidence>
<dbReference type="Proteomes" id="UP000656804">
    <property type="component" value="Unassembled WGS sequence"/>
</dbReference>
<evidence type="ECO:0000256" key="2">
    <source>
        <dbReference type="ARBA" id="ARBA00022448"/>
    </source>
</evidence>
<dbReference type="Gene3D" id="3.40.50.300">
    <property type="entry name" value="P-loop containing nucleotide triphosphate hydrolases"/>
    <property type="match status" value="1"/>
</dbReference>
<dbReference type="GO" id="GO:0006826">
    <property type="term" value="P:iron ion transport"/>
    <property type="evidence" value="ECO:0007669"/>
    <property type="project" value="UniProtKB-KW"/>
</dbReference>
<dbReference type="EMBL" id="JADIVZ010000002">
    <property type="protein sequence ID" value="MBF4161457.1"/>
    <property type="molecule type" value="Genomic_DNA"/>
</dbReference>
<evidence type="ECO:0000256" key="4">
    <source>
        <dbReference type="ARBA" id="ARBA00022496"/>
    </source>
</evidence>
<dbReference type="InterPro" id="IPR003439">
    <property type="entry name" value="ABC_transporter-like_ATP-bd"/>
</dbReference>
<evidence type="ECO:0000256" key="6">
    <source>
        <dbReference type="ARBA" id="ARBA00022840"/>
    </source>
</evidence>
<dbReference type="PROSITE" id="PS50893">
    <property type="entry name" value="ABC_TRANSPORTER_2"/>
    <property type="match status" value="1"/>
</dbReference>
<dbReference type="SMART" id="SM00382">
    <property type="entry name" value="AAA"/>
    <property type="match status" value="1"/>
</dbReference>
<dbReference type="InterPro" id="IPR017871">
    <property type="entry name" value="ABC_transporter-like_CS"/>
</dbReference>